<keyword evidence="6" id="KW-0325">Glycoprotein</keyword>
<comment type="subcellular location">
    <subcellularLocation>
        <location evidence="1 9">Secreted</location>
    </subcellularLocation>
</comment>
<dbReference type="FunFam" id="2.10.90.10:FF:000045">
    <property type="entry name" value="DAN domain BMP antagonist family member 5"/>
    <property type="match status" value="1"/>
</dbReference>
<protein>
    <recommendedName>
        <fullName evidence="7">DAN domain family member 5</fullName>
    </recommendedName>
    <alternativeName>
        <fullName evidence="8">Cerberus-like protein 2</fullName>
    </alternativeName>
</protein>
<evidence type="ECO:0000256" key="5">
    <source>
        <dbReference type="ARBA" id="ARBA00023157"/>
    </source>
</evidence>
<feature type="signal peptide" evidence="9">
    <location>
        <begin position="1"/>
        <end position="23"/>
    </location>
</feature>
<dbReference type="GO" id="GO:0003283">
    <property type="term" value="P:atrial septum development"/>
    <property type="evidence" value="ECO:0007669"/>
    <property type="project" value="Ensembl"/>
</dbReference>
<dbReference type="GO" id="GO:0061371">
    <property type="term" value="P:determination of heart left/right asymmetry"/>
    <property type="evidence" value="ECO:0007669"/>
    <property type="project" value="Ensembl"/>
</dbReference>
<evidence type="ECO:0000256" key="3">
    <source>
        <dbReference type="ARBA" id="ARBA00022525"/>
    </source>
</evidence>
<evidence type="ECO:0000256" key="9">
    <source>
        <dbReference type="PIRNR" id="PIRNR027807"/>
    </source>
</evidence>
<evidence type="ECO:0000256" key="4">
    <source>
        <dbReference type="ARBA" id="ARBA00022729"/>
    </source>
</evidence>
<keyword evidence="12" id="KW-1185">Reference proteome</keyword>
<dbReference type="PANTHER" id="PTHR15273:SF5">
    <property type="entry name" value="DAN DOMAIN FAMILY MEMBER 5"/>
    <property type="match status" value="1"/>
</dbReference>
<dbReference type="eggNOG" id="ENOG502RZ3T">
    <property type="taxonomic scope" value="Eukaryota"/>
</dbReference>
<evidence type="ECO:0000256" key="1">
    <source>
        <dbReference type="ARBA" id="ARBA00004613"/>
    </source>
</evidence>
<evidence type="ECO:0000256" key="6">
    <source>
        <dbReference type="ARBA" id="ARBA00023180"/>
    </source>
</evidence>
<dbReference type="GO" id="GO:0016015">
    <property type="term" value="F:morphogen activity"/>
    <property type="evidence" value="ECO:0007669"/>
    <property type="project" value="Ensembl"/>
</dbReference>
<dbReference type="PIRSF" id="PIRSF027807">
    <property type="entry name" value="Cerberus"/>
    <property type="match status" value="1"/>
</dbReference>
<reference evidence="11" key="2">
    <citation type="submission" date="2025-08" db="UniProtKB">
        <authorList>
            <consortium name="Ensembl"/>
        </authorList>
    </citation>
    <scope>IDENTIFICATION</scope>
    <source>
        <strain evidence="11">Isolate ISIS603380</strain>
    </source>
</reference>
<proteinExistence type="inferred from homology"/>
<dbReference type="GeneID" id="100655745"/>
<dbReference type="CTD" id="199699"/>
<dbReference type="HOGENOM" id="CLU_122900_0_0_1"/>
<dbReference type="GO" id="GO:0003281">
    <property type="term" value="P:ventricular septum development"/>
    <property type="evidence" value="ECO:0007669"/>
    <property type="project" value="Ensembl"/>
</dbReference>
<dbReference type="GO" id="GO:0038101">
    <property type="term" value="P:sequestering of nodal from receptor via nodal binding"/>
    <property type="evidence" value="ECO:0007669"/>
    <property type="project" value="Ensembl"/>
</dbReference>
<dbReference type="GO" id="GO:0030512">
    <property type="term" value="P:negative regulation of transforming growth factor beta receptor signaling pathway"/>
    <property type="evidence" value="ECO:0007669"/>
    <property type="project" value="Ensembl"/>
</dbReference>
<evidence type="ECO:0000313" key="11">
    <source>
        <dbReference type="Ensembl" id="ENSLAFP00000002440.2"/>
    </source>
</evidence>
<dbReference type="GeneTree" id="ENSGT00530000063926"/>
<comment type="similarity">
    <text evidence="2 9">Belongs to the DAN family.</text>
</comment>
<evidence type="ECO:0000313" key="12">
    <source>
        <dbReference type="Proteomes" id="UP000007646"/>
    </source>
</evidence>
<dbReference type="RefSeq" id="XP_023407690.1">
    <property type="nucleotide sequence ID" value="XM_023551922.2"/>
</dbReference>
<evidence type="ECO:0000256" key="2">
    <source>
        <dbReference type="ARBA" id="ARBA00007872"/>
    </source>
</evidence>
<dbReference type="OrthoDB" id="10061784at2759"/>
<feature type="domain" description="DAN" evidence="10">
    <location>
        <begin position="84"/>
        <end position="187"/>
    </location>
</feature>
<dbReference type="AlphaFoldDB" id="G3SRD8"/>
<dbReference type="GO" id="GO:0003140">
    <property type="term" value="P:determination of left/right asymmetry in lateral mesoderm"/>
    <property type="evidence" value="ECO:0007669"/>
    <property type="project" value="Ensembl"/>
</dbReference>
<dbReference type="PANTHER" id="PTHR15273">
    <property type="entry name" value="DAN DOMAIN FAMILY MEMBER 5"/>
    <property type="match status" value="1"/>
</dbReference>
<dbReference type="InterPro" id="IPR004133">
    <property type="entry name" value="DAN_dom"/>
</dbReference>
<keyword evidence="3 9" id="KW-0964">Secreted</keyword>
<accession>G3SRD8</accession>
<dbReference type="GO" id="GO:0005576">
    <property type="term" value="C:extracellular region"/>
    <property type="evidence" value="ECO:0007669"/>
    <property type="project" value="UniProtKB-SubCell"/>
</dbReference>
<sequence length="191" mass="20557">MLLSWLAILLSLLSGAWVPTGSGLALVPQGPPPQPWATANRTQALTRGAPGPQVPASALGSWNAFLGLQKTRWLETMQSGREVATATTVFLPLDPQELARETCKAMPFTQVLSRPGCTATRLRNHLCFGHCSSFYVPSSDASPIILCSSCVPTRKRWTPVVLWCRAGSPASRRQVKTSTMLVEGCQCGPKP</sequence>
<organism evidence="11 12">
    <name type="scientific">Loxodonta africana</name>
    <name type="common">African elephant</name>
    <dbReference type="NCBI Taxonomy" id="9785"/>
    <lineage>
        <taxon>Eukaryota</taxon>
        <taxon>Metazoa</taxon>
        <taxon>Chordata</taxon>
        <taxon>Craniata</taxon>
        <taxon>Vertebrata</taxon>
        <taxon>Euteleostomi</taxon>
        <taxon>Mammalia</taxon>
        <taxon>Eutheria</taxon>
        <taxon>Afrotheria</taxon>
        <taxon>Proboscidea</taxon>
        <taxon>Elephantidae</taxon>
        <taxon>Loxodonta</taxon>
    </lineage>
</organism>
<dbReference type="Pfam" id="PF03045">
    <property type="entry name" value="DAN"/>
    <property type="match status" value="1"/>
</dbReference>
<feature type="chain" id="PRO_5024527725" description="DAN domain family member 5" evidence="9">
    <location>
        <begin position="24"/>
        <end position="191"/>
    </location>
</feature>
<dbReference type="InterPro" id="IPR016860">
    <property type="entry name" value="Cerberus"/>
</dbReference>
<dbReference type="KEGG" id="lav:100655745"/>
<dbReference type="OMA" id="PVVLWCR"/>
<dbReference type="Proteomes" id="UP000007646">
    <property type="component" value="Unassembled WGS sequence"/>
</dbReference>
<reference evidence="11 12" key="1">
    <citation type="submission" date="2009-06" db="EMBL/GenBank/DDBJ databases">
        <title>The Genome Sequence of Loxodonta africana (African elephant).</title>
        <authorList>
            <person name="Di Palma F."/>
            <person name="Heiman D."/>
            <person name="Young S."/>
            <person name="Johnson J."/>
            <person name="Lander E.S."/>
            <person name="Lindblad-Toh K."/>
        </authorList>
    </citation>
    <scope>NUCLEOTIDE SEQUENCE [LARGE SCALE GENOMIC DNA]</scope>
    <source>
        <strain evidence="11 12">Isolate ISIS603380</strain>
    </source>
</reference>
<keyword evidence="4 9" id="KW-0732">Signal</keyword>
<dbReference type="Ensembl" id="ENSLAFT00000002928.2">
    <property type="protein sequence ID" value="ENSLAFP00000002440.2"/>
    <property type="gene ID" value="ENSLAFG00000002928.2"/>
</dbReference>
<dbReference type="InParanoid" id="G3SRD8"/>
<evidence type="ECO:0000259" key="10">
    <source>
        <dbReference type="Pfam" id="PF03045"/>
    </source>
</evidence>
<gene>
    <name evidence="11" type="primary">DAND5</name>
</gene>
<dbReference type="STRING" id="9785.ENSLAFP00000002440"/>
<evidence type="ECO:0000256" key="8">
    <source>
        <dbReference type="ARBA" id="ARBA00077866"/>
    </source>
</evidence>
<dbReference type="InterPro" id="IPR029034">
    <property type="entry name" value="Cystine-knot_cytokine"/>
</dbReference>
<dbReference type="FunCoup" id="G3SRD8">
    <property type="interactions" value="87"/>
</dbReference>
<name>G3SRD8_LOXAF</name>
<keyword evidence="5" id="KW-1015">Disulfide bond</keyword>
<reference evidence="11" key="3">
    <citation type="submission" date="2025-09" db="UniProtKB">
        <authorList>
            <consortium name="Ensembl"/>
        </authorList>
    </citation>
    <scope>IDENTIFICATION</scope>
    <source>
        <strain evidence="11">Isolate ISIS603380</strain>
    </source>
</reference>
<dbReference type="Gene3D" id="2.10.90.10">
    <property type="entry name" value="Cystine-knot cytokines"/>
    <property type="match status" value="1"/>
</dbReference>
<dbReference type="GO" id="GO:0030514">
    <property type="term" value="P:negative regulation of BMP signaling pathway"/>
    <property type="evidence" value="ECO:0007669"/>
    <property type="project" value="Ensembl"/>
</dbReference>
<evidence type="ECO:0000256" key="7">
    <source>
        <dbReference type="ARBA" id="ARBA00073705"/>
    </source>
</evidence>